<evidence type="ECO:0000313" key="4">
    <source>
        <dbReference type="EMBL" id="OAQ68475.1"/>
    </source>
</evidence>
<feature type="compositionally biased region" description="Low complexity" evidence="2">
    <location>
        <begin position="19"/>
        <end position="45"/>
    </location>
</feature>
<protein>
    <submittedName>
        <fullName evidence="4">C6 transcription factor</fullName>
    </submittedName>
</protein>
<proteinExistence type="predicted"/>
<gene>
    <name evidence="4" type="ORF">VFPPC_13684</name>
</gene>
<evidence type="ECO:0000256" key="1">
    <source>
        <dbReference type="ARBA" id="ARBA00023242"/>
    </source>
</evidence>
<keyword evidence="1" id="KW-0539">Nucleus</keyword>
<sequence>MGVHSLPSPPAEESKSGASRKNTSGSKSGKSTSRVSKRASASAAAVHHHDHVAHAAGMDGRHKRVWKACERCRMKKTKCDGEFPCKRCKDDGLVCTAGVRKKVEYKQLPRGYAEVLENTQFALIATVHKLYNMVRNGQSWELGEPDLNDRGLPVIHDIAQKLGCIRPNSDIDLPVHSVFPEDEAGMTELAHQLEEQQSKDGDSQRDSKDTDSSNYQRNERASSSEFDPSDFEDYRKRAFGPSSNGMTLSPSFSSSTEFDFSPTVTEMDPNVMFASHTQSMPNFSTWSMPKSQTSGLAMHFLQNAEALQGMSLMGQNMVESEFAIKPDILSCPNPDVMMGMSDPMIYGGFDSESMRL</sequence>
<feature type="region of interest" description="Disordered" evidence="2">
    <location>
        <begin position="1"/>
        <end position="59"/>
    </location>
</feature>
<keyword evidence="5" id="KW-1185">Reference proteome</keyword>
<dbReference type="InterPro" id="IPR052783">
    <property type="entry name" value="Metabolic/Drug-Res_Regulator"/>
</dbReference>
<dbReference type="PROSITE" id="PS00463">
    <property type="entry name" value="ZN2_CY6_FUNGAL_1"/>
    <property type="match status" value="1"/>
</dbReference>
<evidence type="ECO:0000313" key="5">
    <source>
        <dbReference type="Proteomes" id="UP000078397"/>
    </source>
</evidence>
<dbReference type="InterPro" id="IPR001138">
    <property type="entry name" value="Zn2Cys6_DnaBD"/>
</dbReference>
<dbReference type="SMART" id="SM00066">
    <property type="entry name" value="GAL4"/>
    <property type="match status" value="1"/>
</dbReference>
<feature type="compositionally biased region" description="Polar residues" evidence="2">
    <location>
        <begin position="241"/>
        <end position="255"/>
    </location>
</feature>
<dbReference type="GeneID" id="28855452"/>
<dbReference type="OrthoDB" id="4151048at2759"/>
<dbReference type="STRING" id="1380566.A0A179FS76"/>
<feature type="compositionally biased region" description="Basic and acidic residues" evidence="2">
    <location>
        <begin position="194"/>
        <end position="222"/>
    </location>
</feature>
<feature type="domain" description="Zn(2)-C6 fungal-type" evidence="3">
    <location>
        <begin position="68"/>
        <end position="97"/>
    </location>
</feature>
<dbReference type="RefSeq" id="XP_018145325.1">
    <property type="nucleotide sequence ID" value="XM_018291458.1"/>
</dbReference>
<dbReference type="Proteomes" id="UP000078397">
    <property type="component" value="Unassembled WGS sequence"/>
</dbReference>
<comment type="caution">
    <text evidence="4">The sequence shown here is derived from an EMBL/GenBank/DDBJ whole genome shotgun (WGS) entry which is preliminary data.</text>
</comment>
<dbReference type="EMBL" id="LSBJ02000003">
    <property type="protein sequence ID" value="OAQ68475.1"/>
    <property type="molecule type" value="Genomic_DNA"/>
</dbReference>
<dbReference type="GO" id="GO:0008270">
    <property type="term" value="F:zinc ion binding"/>
    <property type="evidence" value="ECO:0007669"/>
    <property type="project" value="InterPro"/>
</dbReference>
<dbReference type="SUPFAM" id="SSF57701">
    <property type="entry name" value="Zn2/Cys6 DNA-binding domain"/>
    <property type="match status" value="1"/>
</dbReference>
<dbReference type="PANTHER" id="PTHR47655">
    <property type="entry name" value="QUINIC ACID UTILIZATION ACTIVATOR"/>
    <property type="match status" value="1"/>
</dbReference>
<dbReference type="CDD" id="cd00067">
    <property type="entry name" value="GAL4"/>
    <property type="match status" value="1"/>
</dbReference>
<organism evidence="4 5">
    <name type="scientific">Pochonia chlamydosporia 170</name>
    <dbReference type="NCBI Taxonomy" id="1380566"/>
    <lineage>
        <taxon>Eukaryota</taxon>
        <taxon>Fungi</taxon>
        <taxon>Dikarya</taxon>
        <taxon>Ascomycota</taxon>
        <taxon>Pezizomycotina</taxon>
        <taxon>Sordariomycetes</taxon>
        <taxon>Hypocreomycetidae</taxon>
        <taxon>Hypocreales</taxon>
        <taxon>Clavicipitaceae</taxon>
        <taxon>Pochonia</taxon>
    </lineage>
</organism>
<dbReference type="KEGG" id="pchm:VFPPC_13684"/>
<dbReference type="PANTHER" id="PTHR47655:SF3">
    <property type="entry name" value="ZN(II)2CYS6 TRANSCRIPTION FACTOR (EUROFUNG)"/>
    <property type="match status" value="1"/>
</dbReference>
<reference evidence="4 5" key="1">
    <citation type="journal article" date="2016" name="PLoS Pathog.">
        <title>Biosynthesis of antibiotic leucinostatins in bio-control fungus Purpureocillium lilacinum and their inhibition on phytophthora revealed by genome mining.</title>
        <authorList>
            <person name="Wang G."/>
            <person name="Liu Z."/>
            <person name="Lin R."/>
            <person name="Li E."/>
            <person name="Mao Z."/>
            <person name="Ling J."/>
            <person name="Yang Y."/>
            <person name="Yin W.B."/>
            <person name="Xie B."/>
        </authorList>
    </citation>
    <scope>NUCLEOTIDE SEQUENCE [LARGE SCALE GENOMIC DNA]</scope>
    <source>
        <strain evidence="4">170</strain>
    </source>
</reference>
<dbReference type="CDD" id="cd15486">
    <property type="entry name" value="ZIP_Sip4"/>
    <property type="match status" value="1"/>
</dbReference>
<dbReference type="PROSITE" id="PS50048">
    <property type="entry name" value="ZN2_CY6_FUNGAL_2"/>
    <property type="match status" value="1"/>
</dbReference>
<evidence type="ECO:0000256" key="2">
    <source>
        <dbReference type="SAM" id="MobiDB-lite"/>
    </source>
</evidence>
<evidence type="ECO:0000259" key="3">
    <source>
        <dbReference type="PROSITE" id="PS50048"/>
    </source>
</evidence>
<dbReference type="Gene3D" id="4.10.240.10">
    <property type="entry name" value="Zn(2)-C6 fungal-type DNA-binding domain"/>
    <property type="match status" value="1"/>
</dbReference>
<dbReference type="InterPro" id="IPR036864">
    <property type="entry name" value="Zn2-C6_fun-type_DNA-bd_sf"/>
</dbReference>
<dbReference type="AlphaFoldDB" id="A0A179FS76"/>
<feature type="region of interest" description="Disordered" evidence="2">
    <location>
        <begin position="194"/>
        <end position="255"/>
    </location>
</feature>
<dbReference type="Pfam" id="PF00172">
    <property type="entry name" value="Zn_clus"/>
    <property type="match status" value="1"/>
</dbReference>
<accession>A0A179FS76</accession>
<dbReference type="GO" id="GO:0000981">
    <property type="term" value="F:DNA-binding transcription factor activity, RNA polymerase II-specific"/>
    <property type="evidence" value="ECO:0007669"/>
    <property type="project" value="InterPro"/>
</dbReference>
<name>A0A179FS76_METCM</name>